<keyword evidence="3" id="KW-0786">Thiamine pyrophosphate</keyword>
<keyword evidence="2" id="KW-0210">Decarboxylase</keyword>
<dbReference type="GO" id="GO:0050545">
    <property type="term" value="F:sulfopyruvate decarboxylase activity"/>
    <property type="evidence" value="ECO:0007669"/>
    <property type="project" value="UniProtKB-EC"/>
</dbReference>
<evidence type="ECO:0000256" key="4">
    <source>
        <dbReference type="ARBA" id="ARBA00023239"/>
    </source>
</evidence>
<dbReference type="NCBIfam" id="TIGR03845">
    <property type="entry name" value="sulfopyru_alph"/>
    <property type="match status" value="1"/>
</dbReference>
<dbReference type="EC" id="4.1.1.79" evidence="5"/>
<dbReference type="PANTHER" id="PTHR42818">
    <property type="entry name" value="SULFOPYRUVATE DECARBOXYLASE SUBUNIT ALPHA"/>
    <property type="match status" value="1"/>
</dbReference>
<dbReference type="GO" id="GO:0019295">
    <property type="term" value="P:coenzyme M biosynthetic process"/>
    <property type="evidence" value="ECO:0007669"/>
    <property type="project" value="UniProtKB-KW"/>
</dbReference>
<dbReference type="InterPro" id="IPR022502">
    <property type="entry name" value="Sulfopyruvate_deCO2ase_alpha"/>
</dbReference>
<dbReference type="OrthoDB" id="53192at2157"/>
<dbReference type="EMBL" id="CM001436">
    <property type="protein sequence ID" value="EHQ35575.1"/>
    <property type="molecule type" value="Genomic_DNA"/>
</dbReference>
<dbReference type="AlphaFoldDB" id="H1Z335"/>
<dbReference type="PANTHER" id="PTHR42818:SF1">
    <property type="entry name" value="SULFOPYRUVATE DECARBOXYLASE"/>
    <property type="match status" value="1"/>
</dbReference>
<dbReference type="Pfam" id="PF02776">
    <property type="entry name" value="TPP_enzyme_N"/>
    <property type="match status" value="1"/>
</dbReference>
<gene>
    <name evidence="9" type="ORF">Metlim_1472</name>
</gene>
<evidence type="ECO:0000256" key="3">
    <source>
        <dbReference type="ARBA" id="ARBA00023052"/>
    </source>
</evidence>
<sequence>MNEDKVLDILKDLNIEFVVSLPCDRTKDLCAGMESKFHYVNINREEDGIGVCAGLALAGRRPLLQMQSSGLGNSMNAVMTLTDLYGLPLPVIASWRGVYNEKISAQIPFNSKIPEMLEAFNIGYTIVSNPSESELIREGIMKAFDNSEVHVILITPKFWEGSTPECCIPDKFPERCRHISLSYEREIKSPVMKRADAIEALVPFLSDMPVVCNIGVPCKELYRADDRPENFYMLGSYTQATPIGFGVALGQEKDVMVVDGDGSLLGTAVLPAVAAESPENLIILALDNGAFGSTGMQITHAWNICDLEFMAIGAGIKNTVKVHTKEELWAVLDRRKNGELRGTLFIHAIILPGNSDAPNVPLSASEIKDRFLGVVTSKR</sequence>
<keyword evidence="9" id="KW-0670">Pyruvate</keyword>
<evidence type="ECO:0000256" key="1">
    <source>
        <dbReference type="ARBA" id="ARBA00022545"/>
    </source>
</evidence>
<proteinExistence type="predicted"/>
<dbReference type="InParanoid" id="H1Z335"/>
<dbReference type="Proteomes" id="UP000005741">
    <property type="component" value="Chromosome"/>
</dbReference>
<dbReference type="InterPro" id="IPR011766">
    <property type="entry name" value="TPP_enzyme_TPP-bd"/>
</dbReference>
<keyword evidence="4 9" id="KW-0456">Lyase</keyword>
<keyword evidence="10" id="KW-1185">Reference proteome</keyword>
<evidence type="ECO:0000256" key="5">
    <source>
        <dbReference type="ARBA" id="ARBA00038875"/>
    </source>
</evidence>
<evidence type="ECO:0000256" key="2">
    <source>
        <dbReference type="ARBA" id="ARBA00022793"/>
    </source>
</evidence>
<dbReference type="InterPro" id="IPR012001">
    <property type="entry name" value="Thiamin_PyroP_enz_TPP-bd_dom"/>
</dbReference>
<feature type="domain" description="Thiamine pyrophosphate enzyme N-terminal TPP-binding" evidence="8">
    <location>
        <begin position="6"/>
        <end position="102"/>
    </location>
</feature>
<dbReference type="RefSeq" id="WP_004077330.1">
    <property type="nucleotide sequence ID" value="NZ_CM001436.1"/>
</dbReference>
<dbReference type="HOGENOM" id="CLU_042853_0_0_2"/>
<accession>H1Z335</accession>
<dbReference type="Pfam" id="PF02775">
    <property type="entry name" value="TPP_enzyme_C"/>
    <property type="match status" value="1"/>
</dbReference>
<dbReference type="GO" id="GO:0030976">
    <property type="term" value="F:thiamine pyrophosphate binding"/>
    <property type="evidence" value="ECO:0007669"/>
    <property type="project" value="InterPro"/>
</dbReference>
<dbReference type="STRING" id="937775.Metlim_1472"/>
<dbReference type="InterPro" id="IPR051818">
    <property type="entry name" value="TPP_dependent_decarboxylase"/>
</dbReference>
<feature type="domain" description="Thiamine pyrophosphate enzyme TPP-binding" evidence="7">
    <location>
        <begin position="230"/>
        <end position="339"/>
    </location>
</feature>
<reference evidence="9 10" key="1">
    <citation type="submission" date="2011-10" db="EMBL/GenBank/DDBJ databases">
        <title>The Improved High-Quality Draft genome of Methanoplanus limicola DSM 2279.</title>
        <authorList>
            <consortium name="US DOE Joint Genome Institute (JGI-PGF)"/>
            <person name="Lucas S."/>
            <person name="Copeland A."/>
            <person name="Lapidus A."/>
            <person name="Glavina del Rio T."/>
            <person name="Dalin E."/>
            <person name="Tice H."/>
            <person name="Bruce D."/>
            <person name="Goodwin L."/>
            <person name="Pitluck S."/>
            <person name="Peters L."/>
            <person name="Mikhailova N."/>
            <person name="Lu M."/>
            <person name="Kyrpides N."/>
            <person name="Mavromatis K."/>
            <person name="Ivanova N."/>
            <person name="Markowitz V."/>
            <person name="Cheng J.-F."/>
            <person name="Hugenholtz P."/>
            <person name="Woyke T."/>
            <person name="Wu D."/>
            <person name="Wirth R."/>
            <person name="Brambilla E.-M."/>
            <person name="Klenk H.-P."/>
            <person name="Eisen J.A."/>
        </authorList>
    </citation>
    <scope>NUCLEOTIDE SEQUENCE [LARGE SCALE GENOMIC DNA]</scope>
    <source>
        <strain evidence="9 10">DSM 2279</strain>
    </source>
</reference>
<evidence type="ECO:0000259" key="8">
    <source>
        <dbReference type="Pfam" id="PF02776"/>
    </source>
</evidence>
<evidence type="ECO:0000313" key="10">
    <source>
        <dbReference type="Proteomes" id="UP000005741"/>
    </source>
</evidence>
<comment type="catalytic activity">
    <reaction evidence="6">
        <text>3-sulfopyruvate + H(+) = sulfoacetaldehyde + CO2</text>
        <dbReference type="Rhea" id="RHEA:20948"/>
        <dbReference type="ChEBI" id="CHEBI:15378"/>
        <dbReference type="ChEBI" id="CHEBI:16526"/>
        <dbReference type="ChEBI" id="CHEBI:57940"/>
        <dbReference type="ChEBI" id="CHEBI:58246"/>
        <dbReference type="EC" id="4.1.1.79"/>
    </reaction>
</comment>
<protein>
    <recommendedName>
        <fullName evidence="5">sulfopyruvate decarboxylase</fullName>
        <ecNumber evidence="5">4.1.1.79</ecNumber>
    </recommendedName>
</protein>
<name>H1Z335_9EURY</name>
<keyword evidence="1" id="KW-0174">Coenzyme M biosynthesis</keyword>
<dbReference type="InterPro" id="IPR029061">
    <property type="entry name" value="THDP-binding"/>
</dbReference>
<evidence type="ECO:0000259" key="7">
    <source>
        <dbReference type="Pfam" id="PF02775"/>
    </source>
</evidence>
<dbReference type="SUPFAM" id="SSF52518">
    <property type="entry name" value="Thiamin diphosphate-binding fold (THDP-binding)"/>
    <property type="match status" value="2"/>
</dbReference>
<evidence type="ECO:0000313" key="9">
    <source>
        <dbReference type="EMBL" id="EHQ35575.1"/>
    </source>
</evidence>
<evidence type="ECO:0000256" key="6">
    <source>
        <dbReference type="ARBA" id="ARBA00048551"/>
    </source>
</evidence>
<organism evidence="9 10">
    <name type="scientific">Methanoplanus limicola DSM 2279</name>
    <dbReference type="NCBI Taxonomy" id="937775"/>
    <lineage>
        <taxon>Archaea</taxon>
        <taxon>Methanobacteriati</taxon>
        <taxon>Methanobacteriota</taxon>
        <taxon>Stenosarchaea group</taxon>
        <taxon>Methanomicrobia</taxon>
        <taxon>Methanomicrobiales</taxon>
        <taxon>Methanomicrobiaceae</taxon>
        <taxon>Methanoplanus</taxon>
    </lineage>
</organism>
<dbReference type="Gene3D" id="3.40.50.970">
    <property type="match status" value="2"/>
</dbReference>